<dbReference type="EMBL" id="JADKPO010000002">
    <property type="protein sequence ID" value="MBF4766598.1"/>
    <property type="molecule type" value="Genomic_DNA"/>
</dbReference>
<dbReference type="InterPro" id="IPR003812">
    <property type="entry name" value="Fido"/>
</dbReference>
<comment type="caution">
    <text evidence="2">The sequence shown here is derived from an EMBL/GenBank/DDBJ whole genome shotgun (WGS) entry which is preliminary data.</text>
</comment>
<evidence type="ECO:0000313" key="3">
    <source>
        <dbReference type="Proteomes" id="UP000660668"/>
    </source>
</evidence>
<reference evidence="2" key="1">
    <citation type="submission" date="2020-11" db="EMBL/GenBank/DDBJ databases">
        <title>Nocardioides cynanchi sp. nov., isolated from soil of rhizosphere of Cynanchum wilfordii.</title>
        <authorList>
            <person name="Lee J.-S."/>
            <person name="Suh M.K."/>
            <person name="Kim J.-S."/>
        </authorList>
    </citation>
    <scope>NUCLEOTIDE SEQUENCE</scope>
    <source>
        <strain evidence="2">KCTC 19276</strain>
    </source>
</reference>
<accession>A0A930VKN9</accession>
<dbReference type="Pfam" id="PF02661">
    <property type="entry name" value="Fic"/>
    <property type="match status" value="1"/>
</dbReference>
<gene>
    <name evidence="2" type="ORF">ISU10_02305</name>
</gene>
<dbReference type="RefSeq" id="WP_194694753.1">
    <property type="nucleotide sequence ID" value="NZ_JADKPO010000002.1"/>
</dbReference>
<evidence type="ECO:0000259" key="1">
    <source>
        <dbReference type="PROSITE" id="PS51459"/>
    </source>
</evidence>
<dbReference type="PANTHER" id="PTHR39426:SF1">
    <property type="entry name" value="HOMOLOGY TO DEATH-ON-CURING PROTEIN OF PHAGE P1"/>
    <property type="match status" value="1"/>
</dbReference>
<organism evidence="2 3">
    <name type="scientific">Nocardioides agariphilus</name>
    <dbReference type="NCBI Taxonomy" id="433664"/>
    <lineage>
        <taxon>Bacteria</taxon>
        <taxon>Bacillati</taxon>
        <taxon>Actinomycetota</taxon>
        <taxon>Actinomycetes</taxon>
        <taxon>Propionibacteriales</taxon>
        <taxon>Nocardioidaceae</taxon>
        <taxon>Nocardioides</taxon>
    </lineage>
</organism>
<proteinExistence type="predicted"/>
<dbReference type="InterPro" id="IPR053737">
    <property type="entry name" value="Type_II_TA_Toxin"/>
</dbReference>
<dbReference type="PROSITE" id="PS51459">
    <property type="entry name" value="FIDO"/>
    <property type="match status" value="1"/>
</dbReference>
<protein>
    <submittedName>
        <fullName evidence="2">Type II toxin-antitoxin system death-on-curing family toxin</fullName>
    </submittedName>
</protein>
<name>A0A930VKN9_9ACTN</name>
<keyword evidence="3" id="KW-1185">Reference proteome</keyword>
<dbReference type="AlphaFoldDB" id="A0A930VKN9"/>
<dbReference type="Proteomes" id="UP000660668">
    <property type="component" value="Unassembled WGS sequence"/>
</dbReference>
<dbReference type="InterPro" id="IPR006440">
    <property type="entry name" value="Doc"/>
</dbReference>
<dbReference type="PANTHER" id="PTHR39426">
    <property type="entry name" value="HOMOLOGY TO DEATH-ON-CURING PROTEIN OF PHAGE P1"/>
    <property type="match status" value="1"/>
</dbReference>
<feature type="domain" description="Fido" evidence="1">
    <location>
        <begin position="4"/>
        <end position="120"/>
    </location>
</feature>
<dbReference type="Gene3D" id="1.20.120.1870">
    <property type="entry name" value="Fic/DOC protein, Fido domain"/>
    <property type="match status" value="1"/>
</dbReference>
<evidence type="ECO:0000313" key="2">
    <source>
        <dbReference type="EMBL" id="MBF4766598.1"/>
    </source>
</evidence>
<sequence>MIYLTLAELLHVAERTLGSEAAVRDHGLLQSALARPQASAFADDAYPSLEEKAAALLHSLARNHALVDGNKRLALAATIAFLGINGMRLTLTNDEAYDLVVAVAAGRLDEIPELADQIRDGSRPR</sequence>
<dbReference type="GO" id="GO:0016301">
    <property type="term" value="F:kinase activity"/>
    <property type="evidence" value="ECO:0007669"/>
    <property type="project" value="InterPro"/>
</dbReference>
<dbReference type="NCBIfam" id="TIGR01550">
    <property type="entry name" value="DOC_P1"/>
    <property type="match status" value="1"/>
</dbReference>